<dbReference type="GO" id="GO:0005886">
    <property type="term" value="C:plasma membrane"/>
    <property type="evidence" value="ECO:0007669"/>
    <property type="project" value="InterPro"/>
</dbReference>
<dbReference type="Proteomes" id="UP000198901">
    <property type="component" value="Unassembled WGS sequence"/>
</dbReference>
<dbReference type="STRING" id="563176.SAMN04488090_2397"/>
<sequence>MNIKKTINYTLAAIGALLLVLVAFLLILGTTSWGQQFVTRQVNNYLKGKLNAPFSIGRISYHIPDWIQLDDVYFGTPKGDTLLSGKRLRVDLDMLGLLQSKVALNQIELDKIRLDIRRTLPDTTFNFQYLIDAFSSGKPADPADTASAPLALSLSGIALNDVQVRYHDDVAGADVTVLLDTLKGKFDEVDIAKSRYHVNEVRSGGLSVKARIYPGIPSTAPAAPSNPADSLDLRIGDWKLSRTAWDVRVEDAHFATKGKAGYLAVAGDQLYLNGQQVNIRSLELLNADVSASMQKAPAAAGKKAAEPSPATEGGWKASLGRVRLAGNRIWYDDENAPRQAKGMDYAHLDVRGLTLAGEQLVYQPDRISGSLRRGSFTERSGLNLRRLDADVTYTPKGISLTRFLLQTPGTELKDRLIIRYDSLGQLMRAGEAHRVTVDARLTRNKLSFADVLLLAPGLADTPPFKGNEKEVLTANLEAKGTLAALRLPQAEFTMLSGTKIKAKGQVSYPTDPARMGLDLTIDQAATTSADIRRLLPKGTLPDSVSIPPQMQLTGTAKGKLNALRLDAALNTVWGNAAFDGTLNNFVTGKNQQYTGTAKLEQFDLGKWLGQPKVYGPVTATATVDGKGIDPKTMATTFDVDIPEVTYNGYRYQLIKATGNLDNGTLHVTGGINDPNARLSLNADANMATTYPSVKGKVDIGTLDLHALKFYADPLKLNGNVVMDFASTNPDSLIGRLAAEDLKIQLNGKQYPVDSLYLKAGVDGSARNLIARTPFAEIDLGGHYTFSNLAAASLSEINKYVTLPMEVSAPTAPTDFSLKMRVRQHPLLLAFVPGLTRLEPVKIEATLDSKRADSTLNISVTAGPIEYDTMLVAGANLKLVTKDGKLALNGEIGEVKTQSLHAFKTGLAATATDNRVRFAVMNRDSLGKDRYGLAGQVLVQGTTYQMNLDQKGLLTNYRFWSADTSGFIRYGKEGVQAEKFSLSTKDQSITVNSTEPRPNAPLRVEAKNLILTDLAKLANQDSLLVAGVLNGDVIVKDYLGEKRLSFTGDIRVDSLEVMQKALGNLEASFANTDDNRIKVETALHGTVNDIHVGGYYNPTSTAQALDLDVDLKRLDTRTIEAFSFGQLRRAKGQLTGQIKVNGAVDKPKLKGEVNFDSVSFNLTFINATYALHKEKVTFDNQVIRFDKFDITDSLGRTLTTDGTVDISTLPNAAYNLSISSKKFSVLSASRKDNDLVYGNATLTANLRVRGRGTSPAVSGDLKVDDGSNVTLILPDTGPEAGDAAGIVTFIQPNDTTALMSYLRRPAKDSLNTRIRFDQLTNSNISLNLEVNEKSELTIIVDPLTGDYLRAKGNARLNMNLDAAGNLGLYGRYDVTEGGYLLNYEGVLRKQFQIQKGSSITFSGDPMKADMDVTAIYRVNARPYDLIGSETGTSGAGSSSDTYLLRNKMPFDVALMMKGNLSAPNLSFDIRQPTTANAGLANETSSWSDRINKKLSDLRQDQSLVNRQVFALLVLGNFFQENSFDFFSSGAGGGAMAENVARNSVSKILSEQLNRLASSVIKGVDLNVNLASGADYVNNTGGAGARTDLNVGLSKSFMNGRLSVSVGKNFVLENTTGVQNPNEVFDNVSLNYSLTRDGRYMVRAYRKNQLQSVLEGYIVETGIGFAITIDYNAFKDLFSKSAKE</sequence>
<dbReference type="Pfam" id="PF05359">
    <property type="entry name" value="DUF748"/>
    <property type="match status" value="1"/>
</dbReference>
<evidence type="ECO:0000256" key="1">
    <source>
        <dbReference type="ARBA" id="ARBA00004167"/>
    </source>
</evidence>
<evidence type="ECO:0000256" key="2">
    <source>
        <dbReference type="ARBA" id="ARBA00022692"/>
    </source>
</evidence>
<protein>
    <submittedName>
        <fullName evidence="6">AsmA family protein</fullName>
    </submittedName>
</protein>
<keyword evidence="4" id="KW-0472">Membrane</keyword>
<evidence type="ECO:0000256" key="3">
    <source>
        <dbReference type="ARBA" id="ARBA00022989"/>
    </source>
</evidence>
<dbReference type="Pfam" id="PF04357">
    <property type="entry name" value="TamB"/>
    <property type="match status" value="1"/>
</dbReference>
<keyword evidence="2" id="KW-0812">Transmembrane</keyword>
<dbReference type="PANTHER" id="PTHR36985:SF1">
    <property type="entry name" value="TRANSLOCATION AND ASSEMBLY MODULE SUBUNIT TAMB"/>
    <property type="match status" value="1"/>
</dbReference>
<feature type="domain" description="Translocation and assembly module TamB C-terminal" evidence="5">
    <location>
        <begin position="1189"/>
        <end position="1649"/>
    </location>
</feature>
<gene>
    <name evidence="6" type="ORF">SAMN04488090_2397</name>
</gene>
<evidence type="ECO:0000256" key="4">
    <source>
        <dbReference type="ARBA" id="ARBA00023136"/>
    </source>
</evidence>
<dbReference type="InterPro" id="IPR007452">
    <property type="entry name" value="TamB_C"/>
</dbReference>
<evidence type="ECO:0000313" key="7">
    <source>
        <dbReference type="Proteomes" id="UP000198901"/>
    </source>
</evidence>
<dbReference type="InterPro" id="IPR008023">
    <property type="entry name" value="DUF748"/>
</dbReference>
<keyword evidence="3" id="KW-1133">Transmembrane helix</keyword>
<organism evidence="6 7">
    <name type="scientific">Siphonobacter aquaeclarae</name>
    <dbReference type="NCBI Taxonomy" id="563176"/>
    <lineage>
        <taxon>Bacteria</taxon>
        <taxon>Pseudomonadati</taxon>
        <taxon>Bacteroidota</taxon>
        <taxon>Cytophagia</taxon>
        <taxon>Cytophagales</taxon>
        <taxon>Cytophagaceae</taxon>
        <taxon>Siphonobacter</taxon>
    </lineage>
</organism>
<dbReference type="EMBL" id="FNGS01000004">
    <property type="protein sequence ID" value="SDM04176.1"/>
    <property type="molecule type" value="Genomic_DNA"/>
</dbReference>
<dbReference type="RefSeq" id="WP_093202167.1">
    <property type="nucleotide sequence ID" value="NZ_FNGS01000004.1"/>
</dbReference>
<keyword evidence="7" id="KW-1185">Reference proteome</keyword>
<dbReference type="GO" id="GO:0009306">
    <property type="term" value="P:protein secretion"/>
    <property type="evidence" value="ECO:0007669"/>
    <property type="project" value="InterPro"/>
</dbReference>
<evidence type="ECO:0000313" key="6">
    <source>
        <dbReference type="EMBL" id="SDM04176.1"/>
    </source>
</evidence>
<dbReference type="OrthoDB" id="9811276at2"/>
<accession>A0A1G9PZH7</accession>
<name>A0A1G9PZH7_9BACT</name>
<evidence type="ECO:0000259" key="5">
    <source>
        <dbReference type="Pfam" id="PF04357"/>
    </source>
</evidence>
<comment type="subcellular location">
    <subcellularLocation>
        <location evidence="1">Membrane</location>
        <topology evidence="1">Single-pass membrane protein</topology>
    </subcellularLocation>
</comment>
<reference evidence="6 7" key="1">
    <citation type="submission" date="2016-10" db="EMBL/GenBank/DDBJ databases">
        <authorList>
            <person name="de Groot N.N."/>
        </authorList>
    </citation>
    <scope>NUCLEOTIDE SEQUENCE [LARGE SCALE GENOMIC DNA]</scope>
    <source>
        <strain evidence="6 7">DSM 21668</strain>
    </source>
</reference>
<dbReference type="PANTHER" id="PTHR36985">
    <property type="entry name" value="TRANSLOCATION AND ASSEMBLY MODULE SUBUNIT TAMB"/>
    <property type="match status" value="1"/>
</dbReference>
<proteinExistence type="predicted"/>